<dbReference type="SUPFAM" id="SSF55486">
    <property type="entry name" value="Metalloproteases ('zincins'), catalytic domain"/>
    <property type="match status" value="1"/>
</dbReference>
<evidence type="ECO:0000256" key="3">
    <source>
        <dbReference type="ARBA" id="ARBA00023180"/>
    </source>
</evidence>
<organism evidence="4 5">
    <name type="scientific">Tumebacillus avium</name>
    <dbReference type="NCBI Taxonomy" id="1903704"/>
    <lineage>
        <taxon>Bacteria</taxon>
        <taxon>Bacillati</taxon>
        <taxon>Bacillota</taxon>
        <taxon>Bacilli</taxon>
        <taxon>Bacillales</taxon>
        <taxon>Alicyclobacillaceae</taxon>
        <taxon>Tumebacillus</taxon>
    </lineage>
</organism>
<dbReference type="AlphaFoldDB" id="A0A1Y0IIV3"/>
<dbReference type="OrthoDB" id="9762795at2"/>
<dbReference type="Proteomes" id="UP000195437">
    <property type="component" value="Chromosome"/>
</dbReference>
<keyword evidence="3" id="KW-0325">Glycoprotein</keyword>
<dbReference type="GO" id="GO:0008241">
    <property type="term" value="F:peptidyl-dipeptidase activity"/>
    <property type="evidence" value="ECO:0007669"/>
    <property type="project" value="InterPro"/>
</dbReference>
<evidence type="ECO:0000313" key="5">
    <source>
        <dbReference type="Proteomes" id="UP000195437"/>
    </source>
</evidence>
<keyword evidence="5" id="KW-1185">Reference proteome</keyword>
<reference evidence="5" key="1">
    <citation type="submission" date="2017-05" db="EMBL/GenBank/DDBJ databases">
        <authorList>
            <person name="Sung H."/>
        </authorList>
    </citation>
    <scope>NUCLEOTIDE SEQUENCE [LARGE SCALE GENOMIC DNA]</scope>
    <source>
        <strain evidence="5">AR23208</strain>
    </source>
</reference>
<gene>
    <name evidence="4" type="ORF">CBW65_02160</name>
</gene>
<dbReference type="GO" id="GO:0008237">
    <property type="term" value="F:metallopeptidase activity"/>
    <property type="evidence" value="ECO:0007669"/>
    <property type="project" value="InterPro"/>
</dbReference>
<dbReference type="RefSeq" id="WP_087455387.1">
    <property type="nucleotide sequence ID" value="NZ_CP021434.1"/>
</dbReference>
<dbReference type="InterPro" id="IPR001548">
    <property type="entry name" value="Peptidase_M2"/>
</dbReference>
<dbReference type="KEGG" id="tum:CBW65_02160"/>
<accession>A0A1Y0IIV3</accession>
<dbReference type="GO" id="GO:0016020">
    <property type="term" value="C:membrane"/>
    <property type="evidence" value="ECO:0007669"/>
    <property type="project" value="InterPro"/>
</dbReference>
<dbReference type="Gene3D" id="1.10.1370.30">
    <property type="match status" value="1"/>
</dbReference>
<dbReference type="EMBL" id="CP021434">
    <property type="protein sequence ID" value="ARU59999.1"/>
    <property type="molecule type" value="Genomic_DNA"/>
</dbReference>
<keyword evidence="1" id="KW-0732">Signal</keyword>
<evidence type="ECO:0000256" key="1">
    <source>
        <dbReference type="ARBA" id="ARBA00022729"/>
    </source>
</evidence>
<proteinExistence type="predicted"/>
<dbReference type="PANTHER" id="PTHR10514:SF27">
    <property type="entry name" value="ANGIOTENSIN-CONVERTING ENZYME"/>
    <property type="match status" value="1"/>
</dbReference>
<evidence type="ECO:0000256" key="2">
    <source>
        <dbReference type="ARBA" id="ARBA00023157"/>
    </source>
</evidence>
<name>A0A1Y0IIV3_9BACL</name>
<dbReference type="PANTHER" id="PTHR10514">
    <property type="entry name" value="ANGIOTENSIN-CONVERTING ENZYME"/>
    <property type="match status" value="1"/>
</dbReference>
<dbReference type="GO" id="GO:0006508">
    <property type="term" value="P:proteolysis"/>
    <property type="evidence" value="ECO:0007669"/>
    <property type="project" value="InterPro"/>
</dbReference>
<keyword evidence="2" id="KW-1015">Disulfide bond</keyword>
<dbReference type="Pfam" id="PF01401">
    <property type="entry name" value="Peptidase_M2"/>
    <property type="match status" value="1"/>
</dbReference>
<sequence length="531" mass="61322">MNTEMQNFLDRVIPKYRQLTIDSNLAYWDATTKGDADAEARYSAIKAEHMKLLANREDFAELKGLKTSGGVTDPLLARQLLVLYNQYEQQQMDDADIEKLVAMETEVEGIFNTFRATIGGEKKSDNEVSDILRQENDNAKRQEAWEGSKQIGAAVADKVLEVVRFRNGVAKKLGYDNFYTMNLTLQELDETELFNLLGDLERQTLAPFAEMKQELDAELSQRYGIDPSQMRPWHYSDPFFQEVPVTNDVDLDKYFEGHDVVALTKAYFDSVGLTDMQKIIDNSDLYEREGKYQHAYCTNIDREGDTRMLCNVRNNDYWMSTMLHEAGHAVYDYYNDPSLPYVLRDAAHTLTTEAIAMLFGRLTKNSDFLIEIAGVPAEEAKALEAMFAKQLTYNMLIFVRWNLVMTHFERDMYKNPDQDLNTLWWDYVERFQLVTRPEDRHLPDWASKIHLAVVPVYYQNYMLGELTASQLQASIQRDLGVSSIVGDTRIGEWLTTKFFKPGARWSWNDKIEKATGEKLTPNYFVTQFVQA</sequence>
<evidence type="ECO:0000313" key="4">
    <source>
        <dbReference type="EMBL" id="ARU59999.1"/>
    </source>
</evidence>
<protein>
    <submittedName>
        <fullName evidence="4">Uncharacterized protein</fullName>
    </submittedName>
</protein>